<name>A0A4Z1PI09_9PEZI</name>
<feature type="region of interest" description="Disordered" evidence="1">
    <location>
        <begin position="172"/>
        <end position="200"/>
    </location>
</feature>
<dbReference type="InterPro" id="IPR001005">
    <property type="entry name" value="SANT/Myb"/>
</dbReference>
<dbReference type="GO" id="GO:0000981">
    <property type="term" value="F:DNA-binding transcription factor activity, RNA polymerase II-specific"/>
    <property type="evidence" value="ECO:0007669"/>
    <property type="project" value="TreeGrafter"/>
</dbReference>
<dbReference type="PANTHER" id="PTHR45614">
    <property type="entry name" value="MYB PROTEIN-RELATED"/>
    <property type="match status" value="1"/>
</dbReference>
<gene>
    <name evidence="3" type="ORF">E6O75_ATG04376</name>
</gene>
<feature type="compositionally biased region" description="Basic and acidic residues" evidence="1">
    <location>
        <begin position="178"/>
        <end position="189"/>
    </location>
</feature>
<feature type="region of interest" description="Disordered" evidence="1">
    <location>
        <begin position="1051"/>
        <end position="1085"/>
    </location>
</feature>
<dbReference type="GO" id="GO:0000978">
    <property type="term" value="F:RNA polymerase II cis-regulatory region sequence-specific DNA binding"/>
    <property type="evidence" value="ECO:0007669"/>
    <property type="project" value="TreeGrafter"/>
</dbReference>
<feature type="domain" description="Myb-like" evidence="2">
    <location>
        <begin position="445"/>
        <end position="501"/>
    </location>
</feature>
<comment type="caution">
    <text evidence="3">The sequence shown here is derived from an EMBL/GenBank/DDBJ whole genome shotgun (WGS) entry which is preliminary data.</text>
</comment>
<evidence type="ECO:0000256" key="1">
    <source>
        <dbReference type="SAM" id="MobiDB-lite"/>
    </source>
</evidence>
<dbReference type="InterPro" id="IPR050560">
    <property type="entry name" value="MYB_TF"/>
</dbReference>
<feature type="region of interest" description="Disordered" evidence="1">
    <location>
        <begin position="405"/>
        <end position="445"/>
    </location>
</feature>
<feature type="domain" description="Myb-like" evidence="2">
    <location>
        <begin position="876"/>
        <end position="927"/>
    </location>
</feature>
<proteinExistence type="predicted"/>
<feature type="compositionally biased region" description="Acidic residues" evidence="1">
    <location>
        <begin position="1061"/>
        <end position="1084"/>
    </location>
</feature>
<keyword evidence="4" id="KW-1185">Reference proteome</keyword>
<accession>A0A4Z1PI09</accession>
<dbReference type="Proteomes" id="UP000298493">
    <property type="component" value="Unassembled WGS sequence"/>
</dbReference>
<feature type="domain" description="Myb-like" evidence="2">
    <location>
        <begin position="540"/>
        <end position="594"/>
    </location>
</feature>
<dbReference type="Pfam" id="PF13921">
    <property type="entry name" value="Myb_DNA-bind_6"/>
    <property type="match status" value="3"/>
</dbReference>
<evidence type="ECO:0000313" key="3">
    <source>
        <dbReference type="EMBL" id="TID25171.1"/>
    </source>
</evidence>
<evidence type="ECO:0000259" key="2">
    <source>
        <dbReference type="PROSITE" id="PS50090"/>
    </source>
</evidence>
<feature type="compositionally biased region" description="Acidic residues" evidence="1">
    <location>
        <begin position="415"/>
        <end position="430"/>
    </location>
</feature>
<sequence length="1288" mass="147225">MATRRENYKIAVLPIEKHELRWVNPFNLVLADTGDVFDLCAMAYRTDHRELQRACEQAVEHDKPSYWVQRYRTHQLRLEENLDQAISGPSGTKRTRSPNPSTNSDDDLYSSPSSAKKSRTDDKTAKMSFSESSVTLKDDSQSSKPSLSMEKTPSKAEVRRMRDKVFMSKFATPQQNKDGQKGYKNRKAEPVQFSSSSAGSFLPASKPRRFLDTLVDSTRFDGQMDESDSTKNRLPEYLGSGSLLGVEFIAGSWTVEQDAELIRLKERLTPTPSWLQIVDILRTKFPNEAMFRRMNASQPRHHYDRMIKEGATTSQGNVSLNGLRYRKAALAFLHKEDSEQAQSLKNRGYHKYTKEEDSEIIRLKEVAMPNKVWAEIADAFHKKFPVLSNSNNRGALLRARYSVLEPESSQHEEDPSADSDSDESEAEEVREDWLAGSSACTSSARWSRPEDAELIRLRERTEPFQSWQDIRDALNVKFHCKAVETKPRTSQNTRDRWRYINGEKPGSKNGLEWRNKALALLDGGEASLEQLDNAPNAKLWSKEEDVELVKLRDQELPGTSWAEIAEIYNARLHTRPDHKDRSESSLWHRYDKISIQWKQSATAQSVSMLAFVRMGGMDGMGKSKSVSNIPSKAWTTAQDVELVQLKESMPGKNWHDVANAFQSIGEKKGWHVRSADTIRARYSKELRPDRIEDQVKSFASTQSASGCPPRAWTPVEDKELVRLRRSMSDKIWADVAVVYNGWLKIRGDGQRSSESLQRRYQRLSANEQFKKLPFEVVADASSTLSESMPQSKFWTSAEDEELMRLRKKMSGQSWPKVAEAFVDQNRGKGWRERSGPSLSSRYESLNAQGKVSKPSVVITIDDDDNPVPVIQFGSRSFTPEEDGELILLREKMGDQAQWSAIVKDFNKKFPLSPRSRTSLTSRYLDFLQEDTCRRPNSVNQRQRAINALRQKGIEHSVEIQISSSSSTTPKKFTPEEDGALILLREKFRGPVRWDEIREDYNAKFPDNPRTSGSLSSRYTKVLTELALEQLQGGVNQRDRALAELKKQGIELQVNDPISDSSSEEDEDDEEEEDQAEEDDDELDDNGIQVTILIGENKDRFTVPLSRIETNRYFLDDEYEDPTDGHLIQGHRWAAIRPKNFIPVHEFLLRGEFTPPLSPNKKSLVGLATDAEDNMHLLLCAQVFVLARQLLMWDLAALAISKFKLLKKEAVYLLKSAEMVFSEPVSEQETDGAMRKLLVEEMAKRYWEFAGSQPTNMQDVMRKSPLFEAALYERKAEMAKERYDKMEWE</sequence>
<feature type="compositionally biased region" description="Polar residues" evidence="1">
    <location>
        <begin position="142"/>
        <end position="151"/>
    </location>
</feature>
<protein>
    <recommendedName>
        <fullName evidence="2">Myb-like domain-containing protein</fullName>
    </recommendedName>
</protein>
<organism evidence="3 4">
    <name type="scientific">Venturia nashicola</name>
    <dbReference type="NCBI Taxonomy" id="86259"/>
    <lineage>
        <taxon>Eukaryota</taxon>
        <taxon>Fungi</taxon>
        <taxon>Dikarya</taxon>
        <taxon>Ascomycota</taxon>
        <taxon>Pezizomycotina</taxon>
        <taxon>Dothideomycetes</taxon>
        <taxon>Pleosporomycetidae</taxon>
        <taxon>Venturiales</taxon>
        <taxon>Venturiaceae</taxon>
        <taxon>Venturia</taxon>
    </lineage>
</organism>
<dbReference type="GO" id="GO:0005634">
    <property type="term" value="C:nucleus"/>
    <property type="evidence" value="ECO:0007669"/>
    <property type="project" value="TreeGrafter"/>
</dbReference>
<dbReference type="EMBL" id="SNSC02000004">
    <property type="protein sequence ID" value="TID25171.1"/>
    <property type="molecule type" value="Genomic_DNA"/>
</dbReference>
<feature type="domain" description="Myb-like" evidence="2">
    <location>
        <begin position="794"/>
        <end position="846"/>
    </location>
</feature>
<dbReference type="SMART" id="SM00717">
    <property type="entry name" value="SANT"/>
    <property type="match status" value="7"/>
</dbReference>
<feature type="domain" description="Myb-like" evidence="2">
    <location>
        <begin position="712"/>
        <end position="764"/>
    </location>
</feature>
<dbReference type="PROSITE" id="PS50090">
    <property type="entry name" value="MYB_LIKE"/>
    <property type="match status" value="5"/>
</dbReference>
<feature type="compositionally biased region" description="Polar residues" evidence="1">
    <location>
        <begin position="87"/>
        <end position="103"/>
    </location>
</feature>
<evidence type="ECO:0000313" key="4">
    <source>
        <dbReference type="Proteomes" id="UP000298493"/>
    </source>
</evidence>
<dbReference type="CDD" id="cd00167">
    <property type="entry name" value="SANT"/>
    <property type="match status" value="2"/>
</dbReference>
<reference evidence="3 4" key="1">
    <citation type="submission" date="2019-04" db="EMBL/GenBank/DDBJ databases">
        <title>High contiguity whole genome sequence and gene annotation resource for two Venturia nashicola isolates.</title>
        <authorList>
            <person name="Prokchorchik M."/>
            <person name="Won K."/>
            <person name="Lee Y."/>
            <person name="Choi E.D."/>
            <person name="Segonzac C."/>
            <person name="Sohn K.H."/>
        </authorList>
    </citation>
    <scope>NUCLEOTIDE SEQUENCE [LARGE SCALE GENOMIC DNA]</scope>
    <source>
        <strain evidence="3 4">PRI2</strain>
    </source>
</reference>
<feature type="region of interest" description="Disordered" evidence="1">
    <location>
        <begin position="82"/>
        <end position="160"/>
    </location>
</feature>